<evidence type="ECO:0000313" key="2">
    <source>
        <dbReference type="EnsemblPlants" id="OGLUM03G12890.1"/>
    </source>
</evidence>
<organism evidence="2">
    <name type="scientific">Oryza glumipatula</name>
    <dbReference type="NCBI Taxonomy" id="40148"/>
    <lineage>
        <taxon>Eukaryota</taxon>
        <taxon>Viridiplantae</taxon>
        <taxon>Streptophyta</taxon>
        <taxon>Embryophyta</taxon>
        <taxon>Tracheophyta</taxon>
        <taxon>Spermatophyta</taxon>
        <taxon>Magnoliopsida</taxon>
        <taxon>Liliopsida</taxon>
        <taxon>Poales</taxon>
        <taxon>Poaceae</taxon>
        <taxon>BOP clade</taxon>
        <taxon>Oryzoideae</taxon>
        <taxon>Oryzeae</taxon>
        <taxon>Oryzinae</taxon>
        <taxon>Oryza</taxon>
    </lineage>
</organism>
<sequence length="333" mass="37051">MLSCCTRSARGPSPPAEEAYDEVDKSRRTTATIKRQRRPVTEVSSRQTWNPFSGAVSRYKVHVALTEAFVYEFGRRRWFGFGQTRRLLVAETTTTTTAKGRVRRAGAPTGHRGRIRSKPSDGGGTAAAVVDGREEESTNVHLHLLVEDEIRMSSSPPALPAVDQKEKTWFPPGGYNEQCKPPARITYADRCGPESLEAFLESVVAARGGGGSASSHGVHGNRWAEIAEAKARRQRYLRDYCPFQRDEEETTEAAGYDHATVKQPANCPGSEGGDDTTTGVREKDARAVRGTAEYHVMRQEFLKSYQIRTFGEKETRVPALRRLLPRRKTARIL</sequence>
<dbReference type="Proteomes" id="UP000026961">
    <property type="component" value="Chromosome 3"/>
</dbReference>
<evidence type="ECO:0000256" key="1">
    <source>
        <dbReference type="SAM" id="MobiDB-lite"/>
    </source>
</evidence>
<dbReference type="Gramene" id="OGLUM03G12890.1">
    <property type="protein sequence ID" value="OGLUM03G12890.1"/>
    <property type="gene ID" value="OGLUM03G12890"/>
</dbReference>
<dbReference type="AlphaFoldDB" id="A0A0D9Z5J0"/>
<dbReference type="HOGENOM" id="CLU_842982_0_0_1"/>
<feature type="region of interest" description="Disordered" evidence="1">
    <location>
        <begin position="95"/>
        <end position="127"/>
    </location>
</feature>
<evidence type="ECO:0000313" key="3">
    <source>
        <dbReference type="Proteomes" id="UP000026961"/>
    </source>
</evidence>
<proteinExistence type="predicted"/>
<dbReference type="eggNOG" id="ENOG502R664">
    <property type="taxonomic scope" value="Eukaryota"/>
</dbReference>
<reference evidence="2" key="1">
    <citation type="submission" date="2015-04" db="UniProtKB">
        <authorList>
            <consortium name="EnsemblPlants"/>
        </authorList>
    </citation>
    <scope>IDENTIFICATION</scope>
</reference>
<keyword evidence="3" id="KW-1185">Reference proteome</keyword>
<accession>A0A0D9Z5J0</accession>
<dbReference type="EnsemblPlants" id="OGLUM03G12890.1">
    <property type="protein sequence ID" value="OGLUM03G12890.1"/>
    <property type="gene ID" value="OGLUM03G12890"/>
</dbReference>
<feature type="region of interest" description="Disordered" evidence="1">
    <location>
        <begin position="261"/>
        <end position="280"/>
    </location>
</feature>
<name>A0A0D9Z5J0_9ORYZ</name>
<reference evidence="2" key="2">
    <citation type="submission" date="2018-05" db="EMBL/GenBank/DDBJ databases">
        <title>OgluRS3 (Oryza glumaepatula Reference Sequence Version 3).</title>
        <authorList>
            <person name="Zhang J."/>
            <person name="Kudrna D."/>
            <person name="Lee S."/>
            <person name="Talag J."/>
            <person name="Welchert J."/>
            <person name="Wing R.A."/>
        </authorList>
    </citation>
    <scope>NUCLEOTIDE SEQUENCE [LARGE SCALE GENOMIC DNA]</scope>
</reference>
<protein>
    <submittedName>
        <fullName evidence="2">Uncharacterized protein</fullName>
    </submittedName>
</protein>
<feature type="region of interest" description="Disordered" evidence="1">
    <location>
        <begin position="1"/>
        <end position="29"/>
    </location>
</feature>